<dbReference type="EMBL" id="FUZP01000003">
    <property type="protein sequence ID" value="SKC67580.1"/>
    <property type="molecule type" value="Genomic_DNA"/>
</dbReference>
<dbReference type="Gene3D" id="3.40.50.1980">
    <property type="entry name" value="Nitrogenase molybdenum iron protein domain"/>
    <property type="match status" value="2"/>
</dbReference>
<evidence type="ECO:0000256" key="2">
    <source>
        <dbReference type="SAM" id="MobiDB-lite"/>
    </source>
</evidence>
<dbReference type="STRING" id="123320.SAMN06309945_2528"/>
<organism evidence="4 5">
    <name type="scientific">Okibacterium fritillariae</name>
    <dbReference type="NCBI Taxonomy" id="123320"/>
    <lineage>
        <taxon>Bacteria</taxon>
        <taxon>Bacillati</taxon>
        <taxon>Actinomycetota</taxon>
        <taxon>Actinomycetes</taxon>
        <taxon>Micrococcales</taxon>
        <taxon>Microbacteriaceae</taxon>
        <taxon>Okibacterium</taxon>
    </lineage>
</organism>
<gene>
    <name evidence="4" type="ORF">SAMN06309945_2528</name>
</gene>
<dbReference type="InterPro" id="IPR050902">
    <property type="entry name" value="ABC_Transporter_SBP"/>
</dbReference>
<accession>A0A1T5KVA7</accession>
<dbReference type="InterPro" id="IPR002491">
    <property type="entry name" value="ABC_transptr_periplasmic_BD"/>
</dbReference>
<reference evidence="4 5" key="1">
    <citation type="submission" date="2017-02" db="EMBL/GenBank/DDBJ databases">
        <authorList>
            <person name="Peterson S.W."/>
        </authorList>
    </citation>
    <scope>NUCLEOTIDE SEQUENCE [LARGE SCALE GENOMIC DNA]</scope>
    <source>
        <strain evidence="4 5">VKM Ac-2059</strain>
    </source>
</reference>
<dbReference type="SUPFAM" id="SSF53807">
    <property type="entry name" value="Helical backbone' metal receptor"/>
    <property type="match status" value="1"/>
</dbReference>
<evidence type="ECO:0000259" key="3">
    <source>
        <dbReference type="PROSITE" id="PS50983"/>
    </source>
</evidence>
<dbReference type="PROSITE" id="PS50983">
    <property type="entry name" value="FE_B12_PBP"/>
    <property type="match status" value="1"/>
</dbReference>
<dbReference type="Pfam" id="PF01497">
    <property type="entry name" value="Peripla_BP_2"/>
    <property type="match status" value="1"/>
</dbReference>
<evidence type="ECO:0000313" key="4">
    <source>
        <dbReference type="EMBL" id="SKC67580.1"/>
    </source>
</evidence>
<feature type="region of interest" description="Disordered" evidence="2">
    <location>
        <begin position="53"/>
        <end position="75"/>
    </location>
</feature>
<evidence type="ECO:0000256" key="1">
    <source>
        <dbReference type="ARBA" id="ARBA00008814"/>
    </source>
</evidence>
<dbReference type="RefSeq" id="WP_234991224.1">
    <property type="nucleotide sequence ID" value="NZ_FUZP01000003.1"/>
</dbReference>
<feature type="domain" description="Fe/B12 periplasmic-binding" evidence="3">
    <location>
        <begin position="136"/>
        <end position="401"/>
    </location>
</feature>
<proteinExistence type="inferred from homology"/>
<protein>
    <submittedName>
        <fullName evidence="4">Iron complex transport system substrate-binding protein</fullName>
    </submittedName>
</protein>
<dbReference type="Proteomes" id="UP000190857">
    <property type="component" value="Unassembled WGS sequence"/>
</dbReference>
<feature type="compositionally biased region" description="Polar residues" evidence="2">
    <location>
        <begin position="53"/>
        <end position="70"/>
    </location>
</feature>
<sequence>MRILHRPRHRSETSTDRAASSGLSASARRPFALGIATVAAAAAITLALTGCQTAGDPTSRPASGGTTSASVPACPGSATPLSELALTDDPAAVEGGTTACLENRGVQPVAEAPTSDLPVTVTDSEGNTVTVEDASRILAIDISGTLAATVWGLGLGDNLVGRDTSTTFPGTADLPVVTSSGHSLNGEAILDLAPTVVLTDTTIGPKEVRQQLRDAGIPVVVITPDRRIDNVDQIIGEVATALGVSSVGEQLSTRVDGELAAVTAQVNEVAARASDRPRVMFLYVRGSAGVYYIFGEGSGADTLIETIGGVDVAGEIGWQGMKPMTAEAIVQAAPDVLLMMTDGLESVDGIDGLIERIPAIASTPAGQHKRVIDMADGDVLSFGPRTPQIVDALARALWAPESVGAAGSTTRRSPSAE</sequence>
<dbReference type="AlphaFoldDB" id="A0A1T5KVA7"/>
<dbReference type="PANTHER" id="PTHR30535:SF4">
    <property type="entry name" value="HEMIN-BINDING PERIPLASMIC PROTEIN HMUT"/>
    <property type="match status" value="1"/>
</dbReference>
<dbReference type="PANTHER" id="PTHR30535">
    <property type="entry name" value="VITAMIN B12-BINDING PROTEIN"/>
    <property type="match status" value="1"/>
</dbReference>
<feature type="region of interest" description="Disordered" evidence="2">
    <location>
        <begin position="1"/>
        <end position="24"/>
    </location>
</feature>
<name>A0A1T5KVA7_9MICO</name>
<keyword evidence="5" id="KW-1185">Reference proteome</keyword>
<comment type="similarity">
    <text evidence="1">Belongs to the bacterial solute-binding protein 8 family.</text>
</comment>
<evidence type="ECO:0000313" key="5">
    <source>
        <dbReference type="Proteomes" id="UP000190857"/>
    </source>
</evidence>